<dbReference type="SUPFAM" id="SSF54427">
    <property type="entry name" value="NTF2-like"/>
    <property type="match status" value="1"/>
</dbReference>
<dbReference type="InterPro" id="IPR032710">
    <property type="entry name" value="NTF2-like_dom_sf"/>
</dbReference>
<dbReference type="AlphaFoldDB" id="A0A2I1RCE0"/>
<organism evidence="1 2">
    <name type="scientific">Gordonia terrae</name>
    <dbReference type="NCBI Taxonomy" id="2055"/>
    <lineage>
        <taxon>Bacteria</taxon>
        <taxon>Bacillati</taxon>
        <taxon>Actinomycetota</taxon>
        <taxon>Actinomycetes</taxon>
        <taxon>Mycobacteriales</taxon>
        <taxon>Gordoniaceae</taxon>
        <taxon>Gordonia</taxon>
    </lineage>
</organism>
<dbReference type="Gene3D" id="3.10.450.50">
    <property type="match status" value="1"/>
</dbReference>
<dbReference type="EMBL" id="PKJC01000002">
    <property type="protein sequence ID" value="PKZ66788.1"/>
    <property type="molecule type" value="Genomic_DNA"/>
</dbReference>
<evidence type="ECO:0000313" key="1">
    <source>
        <dbReference type="EMBL" id="PKZ66788.1"/>
    </source>
</evidence>
<protein>
    <recommendedName>
        <fullName evidence="3">SnoaL-like domain-containing protein</fullName>
    </recommendedName>
</protein>
<reference evidence="1 2" key="1">
    <citation type="submission" date="2017-12" db="EMBL/GenBank/DDBJ databases">
        <title>Phylogenetic diversity of female urinary microbiome.</title>
        <authorList>
            <person name="Thomas-White K."/>
            <person name="Wolfe A.J."/>
        </authorList>
    </citation>
    <scope>NUCLEOTIDE SEQUENCE [LARGE SCALE GENOMIC DNA]</scope>
    <source>
        <strain evidence="1 2">UMB0777</strain>
    </source>
</reference>
<evidence type="ECO:0008006" key="3">
    <source>
        <dbReference type="Google" id="ProtNLM"/>
    </source>
</evidence>
<evidence type="ECO:0000313" key="2">
    <source>
        <dbReference type="Proteomes" id="UP000234662"/>
    </source>
</evidence>
<accession>A0A2I1RCE0</accession>
<dbReference type="STRING" id="2055.BCM27_09525"/>
<gene>
    <name evidence="1" type="ORF">CYJ73_03315</name>
</gene>
<sequence length="104" mass="10728">MNVVIDAFLSAASGGDPDAMIALLTDDCVRVADPSLVPPGTSAVVAGARAVAEETRLFADRIRASTPMWLGGRRFHVIAPGGRGLAVIEVETIGGRVARIEMGA</sequence>
<proteinExistence type="predicted"/>
<comment type="caution">
    <text evidence="1">The sequence shown here is derived from an EMBL/GenBank/DDBJ whole genome shotgun (WGS) entry which is preliminary data.</text>
</comment>
<name>A0A2I1RCE0_9ACTN</name>
<dbReference type="Proteomes" id="UP000234662">
    <property type="component" value="Unassembled WGS sequence"/>
</dbReference>